<gene>
    <name evidence="1" type="ORF">MTY_1851</name>
</gene>
<protein>
    <submittedName>
        <fullName evidence="1">Ornithine/acetylornithine aminotransferase</fullName>
    </submittedName>
</protein>
<organism evidence="1">
    <name type="scientific">Moorella thermoacetica Y72</name>
    <dbReference type="NCBI Taxonomy" id="1325331"/>
    <lineage>
        <taxon>Bacteria</taxon>
        <taxon>Bacillati</taxon>
        <taxon>Bacillota</taxon>
        <taxon>Clostridia</taxon>
        <taxon>Neomoorellales</taxon>
        <taxon>Neomoorellaceae</taxon>
        <taxon>Neomoorella</taxon>
    </lineage>
</organism>
<proteinExistence type="predicted"/>
<name>A0A0S6UDI2_NEOTH</name>
<dbReference type="AlphaFoldDB" id="A0A0S6UDI2"/>
<keyword evidence="1" id="KW-0032">Aminotransferase</keyword>
<accession>A0A0S6UDI2</accession>
<keyword evidence="1" id="KW-0808">Transferase</keyword>
<reference evidence="1" key="1">
    <citation type="journal article" date="2014" name="Gene">
        <title>Genome-guided analysis of transformation efficiency and carbon dioxide assimilation by Moorella thermoacetica Y72.</title>
        <authorList>
            <person name="Tsukahara K."/>
            <person name="Kita A."/>
            <person name="Nakashimada Y."/>
            <person name="Hoshino T."/>
            <person name="Murakami K."/>
        </authorList>
    </citation>
    <scope>NUCLEOTIDE SEQUENCE [LARGE SCALE GENOMIC DNA]</scope>
    <source>
        <strain evidence="1">Y72</strain>
    </source>
</reference>
<dbReference type="GO" id="GO:0008483">
    <property type="term" value="F:transaminase activity"/>
    <property type="evidence" value="ECO:0007669"/>
    <property type="project" value="UniProtKB-KW"/>
</dbReference>
<sequence length="282" mass="30239">MGRFPFRPGIALPGPRTVKPRPRCLQAPGRQEMLPETPYFVDAFSQGLVLSLNNLLVGFIAAQDGQHVNQLPGKIHVRFLQPALLDLEIGRRQGLGTRGGEKGIPLALEEGRVGKGHYPQLVHYLPIDQNPAAGVNLKISGTHIDIAILPLHRVTLGGNQPATGIHLELSVTGIGLAAGGPDDEKGRRDSHPWLYQGQVRGVPGFRQRPRFGVSINIIHHDPGAKGTDGGGLVFLQALEEHLREGTDCSYGAFKTAGSGVGQVVADDVLAHLLDQHTCRGQV</sequence>
<dbReference type="EMBL" id="DF238840">
    <property type="protein sequence ID" value="GAF26511.1"/>
    <property type="molecule type" value="Genomic_DNA"/>
</dbReference>
<dbReference type="Proteomes" id="UP000063718">
    <property type="component" value="Unassembled WGS sequence"/>
</dbReference>
<evidence type="ECO:0000313" key="1">
    <source>
        <dbReference type="EMBL" id="GAF26511.1"/>
    </source>
</evidence>